<dbReference type="PANTHER" id="PTHR33969">
    <property type="entry name" value="SEGREGATION AND CONDENSATION PROTEIN A"/>
    <property type="match status" value="1"/>
</dbReference>
<dbReference type="HOGENOM" id="CLU_070251_1_0_3"/>
<dbReference type="EMBL" id="CP000554">
    <property type="protein sequence ID" value="ABM79402.1"/>
    <property type="molecule type" value="Genomic_DNA"/>
</dbReference>
<keyword evidence="1" id="KW-0159">Chromosome partition</keyword>
<organism evidence="3 4">
    <name type="scientific">Prochlorococcus marinus (strain MIT 9303)</name>
    <dbReference type="NCBI Taxonomy" id="59922"/>
    <lineage>
        <taxon>Bacteria</taxon>
        <taxon>Bacillati</taxon>
        <taxon>Cyanobacteriota</taxon>
        <taxon>Cyanophyceae</taxon>
        <taxon>Synechococcales</taxon>
        <taxon>Prochlorococcaceae</taxon>
        <taxon>Prochlorococcus</taxon>
    </lineage>
</organism>
<dbReference type="AlphaFoldDB" id="A2CD42"/>
<protein>
    <recommendedName>
        <fullName evidence="2">Segregation and condensation protein A</fullName>
    </recommendedName>
</protein>
<name>A2CD42_PROM3</name>
<dbReference type="KEGG" id="pmf:P9303_26721"/>
<dbReference type="GO" id="GO:0007059">
    <property type="term" value="P:chromosome segregation"/>
    <property type="evidence" value="ECO:0007669"/>
    <property type="project" value="UniProtKB-KW"/>
</dbReference>
<sequence>MQDDGLNRGADSGARLAIRLLQDAAERGELDPWDVDVIAVVDGFLDQLRQRIEVPRQVAAQVQRQGGSYEQDLADSSEAFLAASVLVGLKAEVLEAQTFPPEPLFEEGFEAELGEQGWLDPSFALPRRPERHLLRRPAAPPPLRRPVTLGELIEQLESIAEQLESDELQQRRRKRTKRFSEREAIAQVTALAHREKLPETTAALGVFLNDWEQALHWVDFEQLVGQWEQVSTADLDSDRVGVFWALLFLCSQGKVELAQEGSLYAPLRLKRLLAPGTIAQLPLTSLNVPAATPAEVVNAA</sequence>
<evidence type="ECO:0000256" key="1">
    <source>
        <dbReference type="ARBA" id="ARBA00022829"/>
    </source>
</evidence>
<gene>
    <name evidence="3" type="ordered locus">P9303_26721</name>
</gene>
<accession>A2CD42</accession>
<dbReference type="Proteomes" id="UP000002274">
    <property type="component" value="Chromosome"/>
</dbReference>
<dbReference type="RefSeq" id="WP_011827245.1">
    <property type="nucleotide sequence ID" value="NC_008820.1"/>
</dbReference>
<dbReference type="PANTHER" id="PTHR33969:SF2">
    <property type="entry name" value="SEGREGATION AND CONDENSATION PROTEIN A"/>
    <property type="match status" value="1"/>
</dbReference>
<evidence type="ECO:0000256" key="2">
    <source>
        <dbReference type="ARBA" id="ARBA00044777"/>
    </source>
</evidence>
<evidence type="ECO:0000313" key="4">
    <source>
        <dbReference type="Proteomes" id="UP000002274"/>
    </source>
</evidence>
<dbReference type="STRING" id="59922.P9303_26721"/>
<dbReference type="InterPro" id="IPR003768">
    <property type="entry name" value="ScpA"/>
</dbReference>
<dbReference type="Pfam" id="PF02616">
    <property type="entry name" value="SMC_ScpA"/>
    <property type="match status" value="1"/>
</dbReference>
<reference evidence="3 4" key="1">
    <citation type="journal article" date="2007" name="PLoS Genet.">
        <title>Patterns and implications of gene gain and loss in the evolution of Prochlorococcus.</title>
        <authorList>
            <person name="Kettler G.C."/>
            <person name="Martiny A.C."/>
            <person name="Huang K."/>
            <person name="Zucker J."/>
            <person name="Coleman M.L."/>
            <person name="Rodrigue S."/>
            <person name="Chen F."/>
            <person name="Lapidus A."/>
            <person name="Ferriera S."/>
            <person name="Johnson J."/>
            <person name="Steglich C."/>
            <person name="Church G.M."/>
            <person name="Richardson P."/>
            <person name="Chisholm S.W."/>
        </authorList>
    </citation>
    <scope>NUCLEOTIDE SEQUENCE [LARGE SCALE GENOMIC DNA]</scope>
    <source>
        <strain evidence="3 4">MIT 9303</strain>
    </source>
</reference>
<proteinExistence type="predicted"/>
<evidence type="ECO:0000313" key="3">
    <source>
        <dbReference type="EMBL" id="ABM79402.1"/>
    </source>
</evidence>
<dbReference type="BioCyc" id="PMAR59922:G1G80-2342-MONOMER"/>